<protein>
    <submittedName>
        <fullName evidence="2">Uncharacterized protein</fullName>
    </submittedName>
</protein>
<reference evidence="2" key="1">
    <citation type="submission" date="2016-10" db="EMBL/GenBank/DDBJ databases">
        <authorList>
            <person name="Benchimol M."/>
            <person name="Almeida L.G."/>
            <person name="Vasconcelos A.T."/>
            <person name="Perreira-Neves A."/>
            <person name="Rosa I.A."/>
            <person name="Tasca T."/>
            <person name="Bogo M.R."/>
            <person name="de Souza W."/>
        </authorList>
    </citation>
    <scope>NUCLEOTIDE SEQUENCE [LARGE SCALE GENOMIC DNA]</scope>
    <source>
        <strain evidence="2">K</strain>
    </source>
</reference>
<keyword evidence="1" id="KW-0175">Coiled coil</keyword>
<dbReference type="RefSeq" id="XP_068359629.1">
    <property type="nucleotide sequence ID" value="XM_068504356.1"/>
</dbReference>
<proteinExistence type="predicted"/>
<dbReference type="EMBL" id="MLAK01000724">
    <property type="protein sequence ID" value="OHT06493.1"/>
    <property type="molecule type" value="Genomic_DNA"/>
</dbReference>
<feature type="coiled-coil region" evidence="1">
    <location>
        <begin position="173"/>
        <end position="279"/>
    </location>
</feature>
<comment type="caution">
    <text evidence="2">The sequence shown here is derived from an EMBL/GenBank/DDBJ whole genome shotgun (WGS) entry which is preliminary data.</text>
</comment>
<dbReference type="GeneID" id="94839060"/>
<gene>
    <name evidence="2" type="ORF">TRFO_25443</name>
</gene>
<evidence type="ECO:0000313" key="3">
    <source>
        <dbReference type="Proteomes" id="UP000179807"/>
    </source>
</evidence>
<name>A0A1J4KAL7_9EUKA</name>
<dbReference type="VEuPathDB" id="TrichDB:TRFO_25443"/>
<evidence type="ECO:0000313" key="2">
    <source>
        <dbReference type="EMBL" id="OHT06493.1"/>
    </source>
</evidence>
<dbReference type="AlphaFoldDB" id="A0A1J4KAL7"/>
<sequence>MTELANLRNQTKRLQHEKELAQSRIASLESDIANLMKKKRFSSDEISDYFSNQRHITELQEKLQRAEAESMELRSTLASQSNMLLSTIGTENPSYQSIIEANNKYAIEMTQKAAKKQKLLSDTMFENASLKKSISITEAENAKLTAELQDVKWKLENSLSSSYSNKSQSDKNVQELQKIIHAKDKQLKEAQTTITELQNSIRNTQNSQRSSILNISNLGHSNDFTEFSREIEKHKEELRRAQMEIQRLTEKNKESDAKILAYEKTMKERELEHRKLLEESARHSLINQNNCLPENLNRFSRSTISESTEKSFTYSNVDLNISEEQMRDDLRNTKAICVSLRDENKTLRLEIDHLRMMASEYKEAFEKEKEKNMRPNALRDEVFKLRDELKTLKNSKFSSPYKFFKNYNNSSINEINNDINNGNQFGRTPNRNRQFKSFDGNSNKFIKNMILRYASDMQLKFDFFQTKIQTELDKLELKFERFETCWNQFDSRQKRHNKRYFLLQKNTAEEFVKILKREARIIKDISIAYAEAHNIPKSQIPHPAEIMGDSTVLQNFVLNTPSPSSHRKRSHQHR</sequence>
<dbReference type="Proteomes" id="UP000179807">
    <property type="component" value="Unassembled WGS sequence"/>
</dbReference>
<evidence type="ECO:0000256" key="1">
    <source>
        <dbReference type="SAM" id="Coils"/>
    </source>
</evidence>
<accession>A0A1J4KAL7</accession>
<organism evidence="2 3">
    <name type="scientific">Tritrichomonas foetus</name>
    <dbReference type="NCBI Taxonomy" id="1144522"/>
    <lineage>
        <taxon>Eukaryota</taxon>
        <taxon>Metamonada</taxon>
        <taxon>Parabasalia</taxon>
        <taxon>Tritrichomonadida</taxon>
        <taxon>Tritrichomonadidae</taxon>
        <taxon>Tritrichomonas</taxon>
    </lineage>
</organism>
<feature type="coiled-coil region" evidence="1">
    <location>
        <begin position="4"/>
        <end position="83"/>
    </location>
</feature>
<keyword evidence="3" id="KW-1185">Reference proteome</keyword>